<dbReference type="EMBL" id="HG675733">
    <property type="protein sequence ID" value="CDJ42701.1"/>
    <property type="molecule type" value="Genomic_DNA"/>
</dbReference>
<dbReference type="GO" id="GO:0005739">
    <property type="term" value="C:mitochondrion"/>
    <property type="evidence" value="ECO:0007669"/>
    <property type="project" value="TreeGrafter"/>
</dbReference>
<dbReference type="Gene3D" id="1.20.1280.20">
    <property type="entry name" value="HscB, C-terminal domain"/>
    <property type="match status" value="1"/>
</dbReference>
<feature type="domain" description="Co-chaperone HscB C-terminal oligomerisation" evidence="4">
    <location>
        <begin position="288"/>
        <end position="355"/>
    </location>
</feature>
<dbReference type="VEuPathDB" id="ToxoDB:ETH2_0854200"/>
<keyword evidence="2" id="KW-0143">Chaperone</keyword>
<evidence type="ECO:0000256" key="2">
    <source>
        <dbReference type="ARBA" id="ARBA00023186"/>
    </source>
</evidence>
<dbReference type="GO" id="GO:0051259">
    <property type="term" value="P:protein complex oligomerization"/>
    <property type="evidence" value="ECO:0007669"/>
    <property type="project" value="InterPro"/>
</dbReference>
<gene>
    <name evidence="5" type="ORF">ETH_00032105</name>
</gene>
<dbReference type="InterPro" id="IPR009073">
    <property type="entry name" value="HscB_oligo_C"/>
</dbReference>
<dbReference type="SUPFAM" id="SSF46565">
    <property type="entry name" value="Chaperone J-domain"/>
    <property type="match status" value="1"/>
</dbReference>
<evidence type="ECO:0000313" key="6">
    <source>
        <dbReference type="Proteomes" id="UP000030747"/>
    </source>
</evidence>
<feature type="region of interest" description="Disordered" evidence="3">
    <location>
        <begin position="125"/>
        <end position="162"/>
    </location>
</feature>
<keyword evidence="6" id="KW-1185">Reference proteome</keyword>
<dbReference type="SUPFAM" id="SSF47144">
    <property type="entry name" value="HSC20 (HSCB), C-terminal oligomerisation domain"/>
    <property type="match status" value="1"/>
</dbReference>
<dbReference type="InterPro" id="IPR036869">
    <property type="entry name" value="J_dom_sf"/>
</dbReference>
<dbReference type="OrthoDB" id="448954at2759"/>
<sequence>MRGRSLWTPLWGPQGPAALRLQQRGCGLQQHEQQQARVLCRQQQQQQRHEQQQQQEQHGHQYRQQQQQQLHRQQQLLRQTVARRWLVGVGCTQAAVNCSSNCSSSTSSSTRFWCSSSLRLLSTNRNGPIELDTEPNEGNSSSSSSNDSSSSSNVSSSSSSCRGLGGTCLKCQQAFEGIKIICKNCGAVLPPAYPSTGPVSAFAIFDLPASFDVNLPVLSARYKQLQQQIHPDKAADKSDEEQALCEVHQRHIAAAVKTLQNPAARAEHLLLLQGRGSPAALDDRINEREILIEVMQIHERLDSCKTRDDVDKLASAVKETVDELEAQLSAAIMLEDLTEAKALIKRLRLYFRVLERTADADFS</sequence>
<dbReference type="GO" id="GO:0044571">
    <property type="term" value="P:[2Fe-2S] cluster assembly"/>
    <property type="evidence" value="ECO:0007669"/>
    <property type="project" value="InterPro"/>
</dbReference>
<dbReference type="AlphaFoldDB" id="U6KXK7"/>
<evidence type="ECO:0000256" key="3">
    <source>
        <dbReference type="SAM" id="MobiDB-lite"/>
    </source>
</evidence>
<dbReference type="Gene3D" id="1.10.287.110">
    <property type="entry name" value="DnaJ domain"/>
    <property type="match status" value="1"/>
</dbReference>
<dbReference type="GO" id="GO:0051087">
    <property type="term" value="F:protein-folding chaperone binding"/>
    <property type="evidence" value="ECO:0007669"/>
    <property type="project" value="InterPro"/>
</dbReference>
<dbReference type="GeneID" id="25255487"/>
<comment type="similarity">
    <text evidence="1">Belongs to the HscB family.</text>
</comment>
<feature type="compositionally biased region" description="Low complexity" evidence="3">
    <location>
        <begin position="139"/>
        <end position="160"/>
    </location>
</feature>
<dbReference type="GO" id="GO:0001671">
    <property type="term" value="F:ATPase activator activity"/>
    <property type="evidence" value="ECO:0007669"/>
    <property type="project" value="InterPro"/>
</dbReference>
<dbReference type="PANTHER" id="PTHR14021:SF15">
    <property type="entry name" value="IRON-SULFUR CLUSTER CO-CHAPERONE PROTEIN HSCB"/>
    <property type="match status" value="1"/>
</dbReference>
<accession>U6KXK7</accession>
<dbReference type="NCBIfam" id="TIGR00714">
    <property type="entry name" value="hscB"/>
    <property type="match status" value="1"/>
</dbReference>
<dbReference type="Pfam" id="PF07743">
    <property type="entry name" value="HSCB_C"/>
    <property type="match status" value="1"/>
</dbReference>
<organism evidence="5 6">
    <name type="scientific">Eimeria tenella</name>
    <name type="common">Coccidian parasite</name>
    <dbReference type="NCBI Taxonomy" id="5802"/>
    <lineage>
        <taxon>Eukaryota</taxon>
        <taxon>Sar</taxon>
        <taxon>Alveolata</taxon>
        <taxon>Apicomplexa</taxon>
        <taxon>Conoidasida</taxon>
        <taxon>Coccidia</taxon>
        <taxon>Eucoccidiorida</taxon>
        <taxon>Eimeriorina</taxon>
        <taxon>Eimeriidae</taxon>
        <taxon>Eimeria</taxon>
    </lineage>
</organism>
<dbReference type="VEuPathDB" id="ToxoDB:ETH_00032105"/>
<dbReference type="InterPro" id="IPR004640">
    <property type="entry name" value="HscB"/>
</dbReference>
<reference evidence="5" key="1">
    <citation type="submission" date="2013-10" db="EMBL/GenBank/DDBJ databases">
        <title>Genomic analysis of the causative agents of coccidiosis in chickens.</title>
        <authorList>
            <person name="Reid A.J."/>
            <person name="Blake D."/>
            <person name="Billington K."/>
            <person name="Browne H."/>
            <person name="Dunn M."/>
            <person name="Hung S."/>
            <person name="Kawahara F."/>
            <person name="Miranda-Saavedra D."/>
            <person name="Mourier T."/>
            <person name="Nagra H."/>
            <person name="Otto T.D."/>
            <person name="Rawlings N."/>
            <person name="Sanchez A."/>
            <person name="Sanders M."/>
            <person name="Subramaniam C."/>
            <person name="Tay Y."/>
            <person name="Dear P."/>
            <person name="Doerig C."/>
            <person name="Gruber A."/>
            <person name="Parkinson J."/>
            <person name="Shirley M."/>
            <person name="Wan K.L."/>
            <person name="Berriman M."/>
            <person name="Tomley F."/>
            <person name="Pain A."/>
        </authorList>
    </citation>
    <scope>NUCLEOTIDE SEQUENCE [LARGE SCALE GENOMIC DNA]</scope>
    <source>
        <strain evidence="5">Houghton</strain>
    </source>
</reference>
<proteinExistence type="inferred from homology"/>
<name>U6KXK7_EIMTE</name>
<evidence type="ECO:0000313" key="5">
    <source>
        <dbReference type="EMBL" id="CDJ42701.1"/>
    </source>
</evidence>
<dbReference type="RefSeq" id="XP_013233451.1">
    <property type="nucleotide sequence ID" value="XM_013377997.1"/>
</dbReference>
<evidence type="ECO:0000259" key="4">
    <source>
        <dbReference type="Pfam" id="PF07743"/>
    </source>
</evidence>
<dbReference type="InterPro" id="IPR036386">
    <property type="entry name" value="HscB_C_sf"/>
</dbReference>
<reference evidence="5" key="2">
    <citation type="submission" date="2013-10" db="EMBL/GenBank/DDBJ databases">
        <authorList>
            <person name="Aslett M."/>
        </authorList>
    </citation>
    <scope>NUCLEOTIDE SEQUENCE [LARGE SCALE GENOMIC DNA]</scope>
    <source>
        <strain evidence="5">Houghton</strain>
    </source>
</reference>
<protein>
    <submittedName>
        <fullName evidence="5">DnaJ domain-containing protein, putative</fullName>
    </submittedName>
</protein>
<dbReference type="PANTHER" id="PTHR14021">
    <property type="entry name" value="IRON-SULFUR CLUSTER CO-CHAPERONE PROTEIN HSCB"/>
    <property type="match status" value="1"/>
</dbReference>
<dbReference type="Proteomes" id="UP000030747">
    <property type="component" value="Unassembled WGS sequence"/>
</dbReference>
<evidence type="ECO:0000256" key="1">
    <source>
        <dbReference type="ARBA" id="ARBA00010476"/>
    </source>
</evidence>